<keyword evidence="1" id="KW-0378">Hydrolase</keyword>
<dbReference type="PANTHER" id="PTHR11839:SF31">
    <property type="entry name" value="ADP-RIBOSE PYROPHOSPHATASE"/>
    <property type="match status" value="1"/>
</dbReference>
<dbReference type="Gene3D" id="3.90.79.10">
    <property type="entry name" value="Nucleoside Triphosphate Pyrophosphohydrolase"/>
    <property type="match status" value="1"/>
</dbReference>
<dbReference type="EMBL" id="JBHSRD010000002">
    <property type="protein sequence ID" value="MFC6005680.1"/>
    <property type="molecule type" value="Genomic_DNA"/>
</dbReference>
<dbReference type="InterPro" id="IPR000086">
    <property type="entry name" value="NUDIX_hydrolase_dom"/>
</dbReference>
<name>A0ABW1JA37_9ACTN</name>
<dbReference type="PROSITE" id="PS51462">
    <property type="entry name" value="NUDIX"/>
    <property type="match status" value="1"/>
</dbReference>
<sequence>MSGRTPSTRLADTIGARPVSASAVVYPGKVWDVVSEDVDLGRAGTVTREIIRHPGAVGVLALDDEGRVALVHQYRHPVGMTLWELPAGLLDVEGEPPLLAAQRELAEEADLRAGRWDVLLDWVLSPGGSTEAFRCYLARDLSPVPEADRHQRDGEELDMPTEWFDLDEVHTAVLANRLNSPSLVVGVLAAHASRALGWSTVKPADSPWPEHPKLR</sequence>
<reference evidence="4" key="1">
    <citation type="journal article" date="2019" name="Int. J. Syst. Evol. Microbiol.">
        <title>The Global Catalogue of Microorganisms (GCM) 10K type strain sequencing project: providing services to taxonomists for standard genome sequencing and annotation.</title>
        <authorList>
            <consortium name="The Broad Institute Genomics Platform"/>
            <consortium name="The Broad Institute Genome Sequencing Center for Infectious Disease"/>
            <person name="Wu L."/>
            <person name="Ma J."/>
        </authorList>
    </citation>
    <scope>NUCLEOTIDE SEQUENCE [LARGE SCALE GENOMIC DNA]</scope>
    <source>
        <strain evidence="4">KACC 14249</strain>
    </source>
</reference>
<evidence type="ECO:0000259" key="2">
    <source>
        <dbReference type="PROSITE" id="PS51462"/>
    </source>
</evidence>
<dbReference type="Pfam" id="PF00293">
    <property type="entry name" value="NUDIX"/>
    <property type="match status" value="1"/>
</dbReference>
<keyword evidence="4" id="KW-1185">Reference proteome</keyword>
<organism evidence="3 4">
    <name type="scientific">Angustibacter luteus</name>
    <dbReference type="NCBI Taxonomy" id="658456"/>
    <lineage>
        <taxon>Bacteria</taxon>
        <taxon>Bacillati</taxon>
        <taxon>Actinomycetota</taxon>
        <taxon>Actinomycetes</taxon>
        <taxon>Kineosporiales</taxon>
        <taxon>Kineosporiaceae</taxon>
    </lineage>
</organism>
<feature type="domain" description="Nudix hydrolase" evidence="2">
    <location>
        <begin position="51"/>
        <end position="187"/>
    </location>
</feature>
<evidence type="ECO:0000256" key="1">
    <source>
        <dbReference type="ARBA" id="ARBA00022801"/>
    </source>
</evidence>
<comment type="caution">
    <text evidence="3">The sequence shown here is derived from an EMBL/GenBank/DDBJ whole genome shotgun (WGS) entry which is preliminary data.</text>
</comment>
<dbReference type="InterPro" id="IPR015797">
    <property type="entry name" value="NUDIX_hydrolase-like_dom_sf"/>
</dbReference>
<dbReference type="CDD" id="cd24158">
    <property type="entry name" value="NUDIX_ADPRase_Rv1700"/>
    <property type="match status" value="1"/>
</dbReference>
<proteinExistence type="predicted"/>
<dbReference type="Proteomes" id="UP001596189">
    <property type="component" value="Unassembled WGS sequence"/>
</dbReference>
<evidence type="ECO:0000313" key="3">
    <source>
        <dbReference type="EMBL" id="MFC6005680.1"/>
    </source>
</evidence>
<protein>
    <submittedName>
        <fullName evidence="3">NUDIX domain-containing protein</fullName>
    </submittedName>
</protein>
<dbReference type="PANTHER" id="PTHR11839">
    <property type="entry name" value="UDP/ADP-SUGAR PYROPHOSPHATASE"/>
    <property type="match status" value="1"/>
</dbReference>
<evidence type="ECO:0000313" key="4">
    <source>
        <dbReference type="Proteomes" id="UP001596189"/>
    </source>
</evidence>
<dbReference type="SUPFAM" id="SSF55811">
    <property type="entry name" value="Nudix"/>
    <property type="match status" value="1"/>
</dbReference>
<accession>A0ABW1JA37</accession>
<gene>
    <name evidence="3" type="ORF">ACFQDO_00930</name>
</gene>
<dbReference type="RefSeq" id="WP_345716559.1">
    <property type="nucleotide sequence ID" value="NZ_BAABFP010000005.1"/>
</dbReference>